<sequence>MNVSNAMEALHQTLKHHDLFETHPDIAHDYVVLQEAMAVLEGDELVIRYWRARMAVILSKHPNPKARQAAPNRSGVSCSVRRTYLRQETKIA</sequence>
<comment type="caution">
    <text evidence="1">The sequence shown here is derived from an EMBL/GenBank/DDBJ whole genome shotgun (WGS) entry which is preliminary data.</text>
</comment>
<reference evidence="1 2" key="1">
    <citation type="submission" date="2015-11" db="EMBL/GenBank/DDBJ databases">
        <title>Expanding the genomic diversity of Burkholderia species for the development of highly accurate diagnostics.</title>
        <authorList>
            <person name="Sahl J."/>
            <person name="Keim P."/>
            <person name="Wagner D."/>
        </authorList>
    </citation>
    <scope>NUCLEOTIDE SEQUENCE [LARGE SCALE GENOMIC DNA]</scope>
    <source>
        <strain evidence="1 2">MSMB1808WGS</strain>
    </source>
</reference>
<accession>A0AAW3MTB9</accession>
<dbReference type="Proteomes" id="UP000056453">
    <property type="component" value="Unassembled WGS sequence"/>
</dbReference>
<name>A0AAW3MTB9_9BURK</name>
<proteinExistence type="predicted"/>
<gene>
    <name evidence="1" type="ORF">WJ96_04505</name>
</gene>
<organism evidence="1 2">
    <name type="scientific">Burkholderia ubonensis</name>
    <dbReference type="NCBI Taxonomy" id="101571"/>
    <lineage>
        <taxon>Bacteria</taxon>
        <taxon>Pseudomonadati</taxon>
        <taxon>Pseudomonadota</taxon>
        <taxon>Betaproteobacteria</taxon>
        <taxon>Burkholderiales</taxon>
        <taxon>Burkholderiaceae</taxon>
        <taxon>Burkholderia</taxon>
        <taxon>Burkholderia cepacia complex</taxon>
    </lineage>
</organism>
<evidence type="ECO:0000313" key="1">
    <source>
        <dbReference type="EMBL" id="KVP97837.1"/>
    </source>
</evidence>
<dbReference type="AlphaFoldDB" id="A0AAW3MTB9"/>
<protein>
    <submittedName>
        <fullName evidence="1">Uncharacterized protein</fullName>
    </submittedName>
</protein>
<keyword evidence="2" id="KW-1185">Reference proteome</keyword>
<dbReference type="EMBL" id="LPBJ01000047">
    <property type="protein sequence ID" value="KVP97837.1"/>
    <property type="molecule type" value="Genomic_DNA"/>
</dbReference>
<evidence type="ECO:0000313" key="2">
    <source>
        <dbReference type="Proteomes" id="UP000056453"/>
    </source>
</evidence>